<organism evidence="5 6">
    <name type="scientific">Dysgonomonas capnocytophagoides</name>
    <dbReference type="NCBI Taxonomy" id="45254"/>
    <lineage>
        <taxon>Bacteria</taxon>
        <taxon>Pseudomonadati</taxon>
        <taxon>Bacteroidota</taxon>
        <taxon>Bacteroidia</taxon>
        <taxon>Bacteroidales</taxon>
        <taxon>Dysgonomonadaceae</taxon>
        <taxon>Dysgonomonas</taxon>
    </lineage>
</organism>
<dbReference type="InterPro" id="IPR037066">
    <property type="entry name" value="Plug_dom_sf"/>
</dbReference>
<feature type="domain" description="TonB-dependent receptor plug" evidence="4">
    <location>
        <begin position="113"/>
        <end position="222"/>
    </location>
</feature>
<sequence length="1026" mass="113695">MPSQSTTKDTGVLEASSVQQAKKIISGTIEDSSGPLIGVSVLLKGKKQATMTDLEGKFSLEASVGDIIEISYIGYRKQEVSVKNNQDSYTIKLEEDSHLLQDVMVVGYGVQKKSDVTGAMVNVSEKTLRETPVANVASALQGIAAGVDVQMDGGSTHPGAVPTIRIRGERSIGGRNDALIVLDGIPFSGNLNDINNDDIQSISILKDASSTAIYGSRGANGVILITTKKGAKSTLKISYSGYYGITTAIKDYKLMNSEQFIRLKQWAFYNANSDKYTGPDDPEIMKLNRVFTDQSEMDGYYSGNNTDWQDLIYQNGMTTNHQISINGGGDRTTYNGSVGYYKGENNFKAHTFERMTAKLSLDSQVSKAVKIGLSSLTGYILNNGANNNPMDQALRASPFATPYDAEGILTKELAGSGGQVWNPVLDLQPGAVVDRRRSLSTFNVGYVDIALPYGLSYKFNAGLQLKYETLGQFEGSLTTKRKASQNRSYSDHYLGLEYTIENILNWNKTIAKDHNFFLTGLYSLQERQRDGNSIEAYNYFNDNVEFYNPSPELALGKTVGGGGFEKWRIMSFMGRLNYNFKEKYLLTATIRTDGSSRLAEGNKWHSFPSVALGWNIMREDFMTNQKVLSNLKLRLSWGNVGSTAVDPYQTMSKLSTNRYMLGSEGVVGVKPSSVPDKSLGWEYTETTNMGIDFGLLSNRITGTLELYQQKTKDLLLKVSLPRTSGYSNEYLTNLGNTTNKGIELNISTVNLDGDGKDKLSWTTDFNIFANRNKVTNLGEGVLKDESNNLYLGKDRWVIYSLEADGLWQDTPEDITLAQSYGYSTSGPSSVIGTVKIKNHHIDYEEDGVTPKAKQVINDDDRVYLGKRSPDFEGGITNRFGYKGFDLSFLFSFKSGGILTSSMHDNWMNTLGGRFNNLNIDYWTPENTTARWPKPSTAGVNYKNLLARYDASYIKLRNISVGYTIPKDISSKWNIDNARVYVTAYNLYTWFDSQYKKDGGIDPETTSTVNLNTPPTRSFIFGVNLSF</sequence>
<evidence type="ECO:0000313" key="6">
    <source>
        <dbReference type="Proteomes" id="UP000297861"/>
    </source>
</evidence>
<comment type="similarity">
    <text evidence="1 2">Belongs to the TonB-dependent receptor family.</text>
</comment>
<dbReference type="InterPro" id="IPR000531">
    <property type="entry name" value="Beta-barrel_TonB"/>
</dbReference>
<dbReference type="Pfam" id="PF13715">
    <property type="entry name" value="CarbopepD_reg_2"/>
    <property type="match status" value="1"/>
</dbReference>
<dbReference type="Gene3D" id="2.170.130.10">
    <property type="entry name" value="TonB-dependent receptor, plug domain"/>
    <property type="match status" value="1"/>
</dbReference>
<proteinExistence type="inferred from homology"/>
<dbReference type="Pfam" id="PF00593">
    <property type="entry name" value="TonB_dep_Rec_b-barrel"/>
    <property type="match status" value="1"/>
</dbReference>
<keyword evidence="1" id="KW-0812">Transmembrane</keyword>
<evidence type="ECO:0000256" key="2">
    <source>
        <dbReference type="RuleBase" id="RU003357"/>
    </source>
</evidence>
<dbReference type="Gene3D" id="2.60.40.1120">
    <property type="entry name" value="Carboxypeptidase-like, regulatory domain"/>
    <property type="match status" value="1"/>
</dbReference>
<dbReference type="InterPro" id="IPR008969">
    <property type="entry name" value="CarboxyPept-like_regulatory"/>
</dbReference>
<dbReference type="AlphaFoldDB" id="A0A4Y8LAM9"/>
<dbReference type="GO" id="GO:0009279">
    <property type="term" value="C:cell outer membrane"/>
    <property type="evidence" value="ECO:0007669"/>
    <property type="project" value="UniProtKB-SubCell"/>
</dbReference>
<dbReference type="SUPFAM" id="SSF49464">
    <property type="entry name" value="Carboxypeptidase regulatory domain-like"/>
    <property type="match status" value="1"/>
</dbReference>
<dbReference type="InterPro" id="IPR039426">
    <property type="entry name" value="TonB-dep_rcpt-like"/>
</dbReference>
<feature type="domain" description="TonB-dependent receptor-like beta-barrel" evidence="3">
    <location>
        <begin position="430"/>
        <end position="986"/>
    </location>
</feature>
<keyword evidence="2" id="KW-0798">TonB box</keyword>
<dbReference type="PROSITE" id="PS52016">
    <property type="entry name" value="TONB_DEPENDENT_REC_3"/>
    <property type="match status" value="1"/>
</dbReference>
<dbReference type="Pfam" id="PF07715">
    <property type="entry name" value="Plug"/>
    <property type="match status" value="1"/>
</dbReference>
<keyword evidence="1" id="KW-0998">Cell outer membrane</keyword>
<keyword evidence="6" id="KW-1185">Reference proteome</keyword>
<dbReference type="NCBIfam" id="TIGR04057">
    <property type="entry name" value="SusC_RagA_signa"/>
    <property type="match status" value="1"/>
</dbReference>
<dbReference type="InterPro" id="IPR023996">
    <property type="entry name" value="TonB-dep_OMP_SusC/RagA"/>
</dbReference>
<dbReference type="EMBL" id="SOML01000001">
    <property type="protein sequence ID" value="TFD99214.1"/>
    <property type="molecule type" value="Genomic_DNA"/>
</dbReference>
<comment type="subcellular location">
    <subcellularLocation>
        <location evidence="1">Cell outer membrane</location>
        <topology evidence="1">Multi-pass membrane protein</topology>
    </subcellularLocation>
</comment>
<dbReference type="STRING" id="1121485.GCA_000426485_00215"/>
<evidence type="ECO:0000259" key="3">
    <source>
        <dbReference type="Pfam" id="PF00593"/>
    </source>
</evidence>
<dbReference type="NCBIfam" id="TIGR04056">
    <property type="entry name" value="OMP_RagA_SusC"/>
    <property type="match status" value="1"/>
</dbReference>
<gene>
    <name evidence="5" type="ORF">E2605_02685</name>
</gene>
<evidence type="ECO:0000256" key="1">
    <source>
        <dbReference type="PROSITE-ProRule" id="PRU01360"/>
    </source>
</evidence>
<reference evidence="5 6" key="1">
    <citation type="submission" date="2019-03" db="EMBL/GenBank/DDBJ databases">
        <title>San Antonio Military Medical Center submission to MRSN (WRAIR), pending publication.</title>
        <authorList>
            <person name="Blyth D.M."/>
            <person name="Mccarthy S.L."/>
            <person name="Schall S.E."/>
            <person name="Stam J.A."/>
            <person name="Ong A.C."/>
            <person name="Mcgann P.T."/>
        </authorList>
    </citation>
    <scope>NUCLEOTIDE SEQUENCE [LARGE SCALE GENOMIC DNA]</scope>
    <source>
        <strain evidence="5 6">MRSN571793</strain>
    </source>
</reference>
<name>A0A4Y8LAM9_9BACT</name>
<dbReference type="InterPro" id="IPR012910">
    <property type="entry name" value="Plug_dom"/>
</dbReference>
<dbReference type="Proteomes" id="UP000297861">
    <property type="component" value="Unassembled WGS sequence"/>
</dbReference>
<accession>A0A4Y8LAM9</accession>
<keyword evidence="5" id="KW-0675">Receptor</keyword>
<dbReference type="InterPro" id="IPR023997">
    <property type="entry name" value="TonB-dep_OMP_SusC/RagA_CS"/>
</dbReference>
<keyword evidence="1 2" id="KW-0472">Membrane</keyword>
<evidence type="ECO:0000259" key="4">
    <source>
        <dbReference type="Pfam" id="PF07715"/>
    </source>
</evidence>
<keyword evidence="1" id="KW-0813">Transport</keyword>
<evidence type="ECO:0000313" key="5">
    <source>
        <dbReference type="EMBL" id="TFD99214.1"/>
    </source>
</evidence>
<dbReference type="OrthoDB" id="9768177at2"/>
<comment type="caution">
    <text evidence="5">The sequence shown here is derived from an EMBL/GenBank/DDBJ whole genome shotgun (WGS) entry which is preliminary data.</text>
</comment>
<dbReference type="SUPFAM" id="SSF56935">
    <property type="entry name" value="Porins"/>
    <property type="match status" value="1"/>
</dbReference>
<keyword evidence="1" id="KW-1134">Transmembrane beta strand</keyword>
<protein>
    <submittedName>
        <fullName evidence="5">TonB-dependent receptor</fullName>
    </submittedName>
</protein>